<dbReference type="GO" id="GO:0022625">
    <property type="term" value="C:cytosolic large ribosomal subunit"/>
    <property type="evidence" value="ECO:0007669"/>
    <property type="project" value="TreeGrafter"/>
</dbReference>
<proteinExistence type="inferred from homology"/>
<dbReference type="GO" id="GO:0006412">
    <property type="term" value="P:translation"/>
    <property type="evidence" value="ECO:0007669"/>
    <property type="project" value="UniProtKB-UniRule"/>
</dbReference>
<dbReference type="KEGG" id="flt:Sv326_0850"/>
<dbReference type="HAMAP" id="MF_00329">
    <property type="entry name" value="Ribosomal_eL18"/>
    <property type="match status" value="1"/>
</dbReference>
<dbReference type="SUPFAM" id="SSF52080">
    <property type="entry name" value="Ribosomal proteins L15p and L18e"/>
    <property type="match status" value="1"/>
</dbReference>
<evidence type="ECO:0000256" key="3">
    <source>
        <dbReference type="ARBA" id="ARBA00023274"/>
    </source>
</evidence>
<keyword evidence="3 4" id="KW-0687">Ribonucleoprotein</keyword>
<gene>
    <name evidence="4" type="primary">rpl18e</name>
    <name evidence="6" type="ORF">Sv326_0850</name>
</gene>
<dbReference type="PROSITE" id="PS00475">
    <property type="entry name" value="RIBOSOMAL_L15"/>
    <property type="match status" value="1"/>
</dbReference>
<dbReference type="NCBIfam" id="NF003079">
    <property type="entry name" value="PRK04005.1"/>
    <property type="match status" value="1"/>
</dbReference>
<dbReference type="InterPro" id="IPR036227">
    <property type="entry name" value="Ribosomal_uL15/eL18_sf"/>
</dbReference>
<accession>A0A7D5XCG7</accession>
<organism evidence="6 7">
    <name type="scientific">Fermentimicrarchaeum limneticum</name>
    <dbReference type="NCBI Taxonomy" id="2795018"/>
    <lineage>
        <taxon>Archaea</taxon>
        <taxon>Candidatus Micrarchaeota</taxon>
        <taxon>Candidatus Fermentimicrarchaeales</taxon>
        <taxon>Candidatus Fermentimicrarchaeaceae</taxon>
        <taxon>Candidatus Fermentimicrarchaeum</taxon>
    </lineage>
</organism>
<protein>
    <recommendedName>
        <fullName evidence="4">Large ribosomal subunit protein eL18</fullName>
    </recommendedName>
</protein>
<dbReference type="InterPro" id="IPR000039">
    <property type="entry name" value="Ribosomal_eL18"/>
</dbReference>
<feature type="domain" description="Large ribosomal subunit protein uL15/eL18" evidence="5">
    <location>
        <begin position="23"/>
        <end position="118"/>
    </location>
</feature>
<dbReference type="InterPro" id="IPR022947">
    <property type="entry name" value="Ribosomal_eL18_arc"/>
</dbReference>
<dbReference type="Proteomes" id="UP000510821">
    <property type="component" value="Chromosome"/>
</dbReference>
<comment type="similarity">
    <text evidence="1 4">Belongs to the eukaryotic ribosomal protein eL18 family.</text>
</comment>
<dbReference type="EMBL" id="CP058998">
    <property type="protein sequence ID" value="QLJ53025.1"/>
    <property type="molecule type" value="Genomic_DNA"/>
</dbReference>
<dbReference type="InterPro" id="IPR021131">
    <property type="entry name" value="Ribosomal_uL15/eL18"/>
</dbReference>
<evidence type="ECO:0000313" key="6">
    <source>
        <dbReference type="EMBL" id="QLJ53025.1"/>
    </source>
</evidence>
<dbReference type="GO" id="GO:0003723">
    <property type="term" value="F:RNA binding"/>
    <property type="evidence" value="ECO:0007669"/>
    <property type="project" value="TreeGrafter"/>
</dbReference>
<evidence type="ECO:0000256" key="2">
    <source>
        <dbReference type="ARBA" id="ARBA00022980"/>
    </source>
</evidence>
<keyword evidence="2 4" id="KW-0689">Ribosomal protein</keyword>
<evidence type="ECO:0000313" key="7">
    <source>
        <dbReference type="Proteomes" id="UP000510821"/>
    </source>
</evidence>
<name>A0A7D5XCG7_FERL1</name>
<evidence type="ECO:0000256" key="4">
    <source>
        <dbReference type="HAMAP-Rule" id="MF_00329"/>
    </source>
</evidence>
<dbReference type="Pfam" id="PF17135">
    <property type="entry name" value="Ribosomal_L18"/>
    <property type="match status" value="1"/>
</dbReference>
<dbReference type="PANTHER" id="PTHR10934">
    <property type="entry name" value="60S RIBOSOMAL PROTEIN L18"/>
    <property type="match status" value="1"/>
</dbReference>
<evidence type="ECO:0000256" key="1">
    <source>
        <dbReference type="ARBA" id="ARBA00006815"/>
    </source>
</evidence>
<evidence type="ECO:0000259" key="5">
    <source>
        <dbReference type="Pfam" id="PF17135"/>
    </source>
</evidence>
<dbReference type="Gene3D" id="3.100.10.10">
    <property type="match status" value="1"/>
</dbReference>
<sequence length="119" mass="12904">MKRGPESKRTLELINLLRKKAVENDAGIWKKVAERLGQSARRGAEVNLYTIDRNSKDGEVIVVPGKVLSSGSINHKVTVAAHSFSAAAADKIRKAGGNCMRLDEVVEHNPKGSGIILME</sequence>
<dbReference type="GO" id="GO:0003735">
    <property type="term" value="F:structural constituent of ribosome"/>
    <property type="evidence" value="ECO:0007669"/>
    <property type="project" value="InterPro"/>
</dbReference>
<dbReference type="AlphaFoldDB" id="A0A7D5XCG7"/>
<dbReference type="PANTHER" id="PTHR10934:SF2">
    <property type="entry name" value="LARGE RIBOSOMAL SUBUNIT PROTEIN EL18"/>
    <property type="match status" value="1"/>
</dbReference>
<dbReference type="InterPro" id="IPR001196">
    <property type="entry name" value="Ribosomal_uL15_CS"/>
</dbReference>
<reference evidence="7" key="1">
    <citation type="submission" date="2020-07" db="EMBL/GenBank/DDBJ databases">
        <title>Metabolic diversity and evolutionary history of the archaeal phylum ###Micrarchaeota### uncovered from a freshwater lake metagenome.</title>
        <authorList>
            <person name="Kadnikov V.V."/>
            <person name="Savvichev A.S."/>
            <person name="Mardanov A.V."/>
            <person name="Beletsky A.V."/>
            <person name="Chupakov A.V."/>
            <person name="Kokryatskaya N.M."/>
            <person name="Pimenov N.V."/>
            <person name="Ravin N.V."/>
        </authorList>
    </citation>
    <scope>NUCLEOTIDE SEQUENCE [LARGE SCALE GENOMIC DNA]</scope>
</reference>